<dbReference type="InterPro" id="IPR001811">
    <property type="entry name" value="Chemokine_IL8-like_dom"/>
</dbReference>
<accession>A0A3B3ZGU4</accession>
<keyword evidence="4" id="KW-0964">Secreted</keyword>
<evidence type="ECO:0000313" key="9">
    <source>
        <dbReference type="Proteomes" id="UP000261520"/>
    </source>
</evidence>
<sequence>RLFYYCLYLIGRMAKCCRFISKTQPPQSSLKKYYKQTRPRCHLDVVVFTAQKNIRICANPKSDWTKNMIKYLDNIKGDKHTKKHIIAGEITSSDHV</sequence>
<dbReference type="GO" id="GO:0008009">
    <property type="term" value="F:chemokine activity"/>
    <property type="evidence" value="ECO:0007669"/>
    <property type="project" value="InterPro"/>
</dbReference>
<evidence type="ECO:0000256" key="1">
    <source>
        <dbReference type="ARBA" id="ARBA00004613"/>
    </source>
</evidence>
<dbReference type="Pfam" id="PF00048">
    <property type="entry name" value="IL8"/>
    <property type="match status" value="1"/>
</dbReference>
<protein>
    <recommendedName>
        <fullName evidence="7">Chemokine interleukin-8-like domain-containing protein</fullName>
    </recommendedName>
</protein>
<evidence type="ECO:0000259" key="7">
    <source>
        <dbReference type="SMART" id="SM00199"/>
    </source>
</evidence>
<dbReference type="InterPro" id="IPR039809">
    <property type="entry name" value="Chemokine_b/g/d"/>
</dbReference>
<keyword evidence="5" id="KW-0732">Signal</keyword>
<organism evidence="8 9">
    <name type="scientific">Periophthalmus magnuspinnatus</name>
    <dbReference type="NCBI Taxonomy" id="409849"/>
    <lineage>
        <taxon>Eukaryota</taxon>
        <taxon>Metazoa</taxon>
        <taxon>Chordata</taxon>
        <taxon>Craniata</taxon>
        <taxon>Vertebrata</taxon>
        <taxon>Euteleostomi</taxon>
        <taxon>Actinopterygii</taxon>
        <taxon>Neopterygii</taxon>
        <taxon>Teleostei</taxon>
        <taxon>Neoteleostei</taxon>
        <taxon>Acanthomorphata</taxon>
        <taxon>Gobiaria</taxon>
        <taxon>Gobiiformes</taxon>
        <taxon>Gobioidei</taxon>
        <taxon>Gobiidae</taxon>
        <taxon>Oxudercinae</taxon>
        <taxon>Periophthalmus</taxon>
    </lineage>
</organism>
<proteinExistence type="predicted"/>
<evidence type="ECO:0000313" key="8">
    <source>
        <dbReference type="Ensembl" id="ENSPMGP00000003818.1"/>
    </source>
</evidence>
<keyword evidence="3" id="KW-0202">Cytokine</keyword>
<dbReference type="PANTHER" id="PTHR12015">
    <property type="entry name" value="SMALL INDUCIBLE CYTOKINE A"/>
    <property type="match status" value="1"/>
</dbReference>
<keyword evidence="2" id="KW-0145">Chemotaxis</keyword>
<keyword evidence="6" id="KW-0395">Inflammatory response</keyword>
<dbReference type="GO" id="GO:0006954">
    <property type="term" value="P:inflammatory response"/>
    <property type="evidence" value="ECO:0007669"/>
    <property type="project" value="UniProtKB-KW"/>
</dbReference>
<reference evidence="8" key="2">
    <citation type="submission" date="2025-09" db="UniProtKB">
        <authorList>
            <consortium name="Ensembl"/>
        </authorList>
    </citation>
    <scope>IDENTIFICATION</scope>
</reference>
<evidence type="ECO:0000256" key="4">
    <source>
        <dbReference type="ARBA" id="ARBA00022525"/>
    </source>
</evidence>
<dbReference type="InterPro" id="IPR036048">
    <property type="entry name" value="Interleukin_8-like_sf"/>
</dbReference>
<dbReference type="GO" id="GO:0005615">
    <property type="term" value="C:extracellular space"/>
    <property type="evidence" value="ECO:0007669"/>
    <property type="project" value="UniProtKB-KW"/>
</dbReference>
<dbReference type="PANTHER" id="PTHR12015:SF111">
    <property type="entry name" value="C-C MOTIF CHEMOKINE 17"/>
    <property type="match status" value="1"/>
</dbReference>
<dbReference type="AlphaFoldDB" id="A0A3B3ZGU4"/>
<dbReference type="Ensembl" id="ENSPMGT00000004062.1">
    <property type="protein sequence ID" value="ENSPMGP00000003818.1"/>
    <property type="gene ID" value="ENSPMGG00000003273.1"/>
</dbReference>
<dbReference type="GO" id="GO:0006955">
    <property type="term" value="P:immune response"/>
    <property type="evidence" value="ECO:0007669"/>
    <property type="project" value="InterPro"/>
</dbReference>
<dbReference type="SMART" id="SM00199">
    <property type="entry name" value="SCY"/>
    <property type="match status" value="1"/>
</dbReference>
<reference evidence="8" key="1">
    <citation type="submission" date="2025-08" db="UniProtKB">
        <authorList>
            <consortium name="Ensembl"/>
        </authorList>
    </citation>
    <scope>IDENTIFICATION</scope>
</reference>
<comment type="subcellular location">
    <subcellularLocation>
        <location evidence="1">Secreted</location>
    </subcellularLocation>
</comment>
<feature type="domain" description="Chemokine interleukin-8-like" evidence="7">
    <location>
        <begin position="13"/>
        <end position="72"/>
    </location>
</feature>
<dbReference type="Proteomes" id="UP000261520">
    <property type="component" value="Unplaced"/>
</dbReference>
<keyword evidence="9" id="KW-1185">Reference proteome</keyword>
<evidence type="ECO:0000256" key="5">
    <source>
        <dbReference type="ARBA" id="ARBA00022729"/>
    </source>
</evidence>
<dbReference type="SUPFAM" id="SSF54117">
    <property type="entry name" value="Interleukin 8-like chemokines"/>
    <property type="match status" value="1"/>
</dbReference>
<dbReference type="Gene3D" id="2.40.50.40">
    <property type="match status" value="1"/>
</dbReference>
<evidence type="ECO:0000256" key="2">
    <source>
        <dbReference type="ARBA" id="ARBA00022500"/>
    </source>
</evidence>
<name>A0A3B3ZGU4_9GOBI</name>
<evidence type="ECO:0000256" key="3">
    <source>
        <dbReference type="ARBA" id="ARBA00022514"/>
    </source>
</evidence>
<evidence type="ECO:0000256" key="6">
    <source>
        <dbReference type="ARBA" id="ARBA00023198"/>
    </source>
</evidence>